<dbReference type="Pfam" id="PF07202">
    <property type="entry name" value="Tcp10_C"/>
    <property type="match status" value="2"/>
</dbReference>
<dbReference type="InterPro" id="IPR047002">
    <property type="entry name" value="Tcp10_C_sf"/>
</dbReference>
<name>A0ABR4QQ02_9CEST</name>
<dbReference type="Proteomes" id="UP001651158">
    <property type="component" value="Unassembled WGS sequence"/>
</dbReference>
<evidence type="ECO:0000313" key="5">
    <source>
        <dbReference type="Proteomes" id="UP001651158"/>
    </source>
</evidence>
<proteinExistence type="inferred from homology"/>
<comment type="similarity">
    <text evidence="1">Belongs to the TCP10 family.</text>
</comment>
<comment type="caution">
    <text evidence="4">The sequence shown here is derived from an EMBL/GenBank/DDBJ whole genome shotgun (WGS) entry which is preliminary data.</text>
</comment>
<keyword evidence="5" id="KW-1185">Reference proteome</keyword>
<evidence type="ECO:0000256" key="2">
    <source>
        <dbReference type="SAM" id="Coils"/>
    </source>
</evidence>
<protein>
    <submittedName>
        <fullName evidence="4">Centromere protein J</fullName>
    </submittedName>
</protein>
<feature type="coiled-coil region" evidence="2">
    <location>
        <begin position="378"/>
        <end position="422"/>
    </location>
</feature>
<feature type="domain" description="Centromere protein J C-terminal" evidence="3">
    <location>
        <begin position="801"/>
        <end position="830"/>
    </location>
</feature>
<dbReference type="InterPro" id="IPR009852">
    <property type="entry name" value="CENPJ_C_dom"/>
</dbReference>
<accession>A0ABR4QQ02</accession>
<dbReference type="PANTHER" id="PTHR10331:SF6">
    <property type="entry name" value="SPINDLE ASSEMBLY ABNORMAL 4"/>
    <property type="match status" value="1"/>
</dbReference>
<feature type="domain" description="Centromere protein J C-terminal" evidence="3">
    <location>
        <begin position="762"/>
        <end position="796"/>
    </location>
</feature>
<dbReference type="Gene3D" id="2.60.450.20">
    <property type="match status" value="1"/>
</dbReference>
<sequence>MNTCSEKRSKGLKSSSGIHLDYTPEDTLKSFVMEKRLTSKMKLDHTDAADGINKCVKSAKLLKYQKNILNTNQQDVCSRASLSSDKSSEQTKRPFLRKNEGRAAWCFRLRPLTGVATPEPASKLPLAPAISRSYNPTNSEAVKDSIDCRNSAKCPMQFTDCDSYNVHESAILSGDEKKCYQTGLQSDTRKGFTVNGDAKVDCIVYDRELEEFEFLERFAEKHTHLRSSNEFELNNLDERLSGSSCKMASARKTASLPALDADDSLMGIQKVFDGGKAKEALDSERLKSSDCKSCLSLLQNPLVMNGNPVKEPSYLDSYDDEQWKNETNVETSMDMDSNRHQPLPNGPKLRDGIALDAGPSLCGNVFDRPPPSAIQMWIARLEAEVNRFNSENTALVKLKMEREETLSALKKEKREFEEYRATTMKEFETFRREEITKLKKERKVLCDYQKSLQSMPLKRDREEIERLKQQICEEKAEAAQREIRLQHQLGRQRMRIEELVAEKAELMERIKRLERARLMLRSSVAEERVNQALKTSNQPHKNSQDRLDFVPQVIGIDSHVETLRDSLRGEMQKAQAASTDKNSERSVTIPLELPHSRSTCGFWSVETIKGSSKSPFACVPPPHSPAIAVTPSDQPRTWTSSDASELCKRENANAYRLCRPLCAPSDRERVPEVNHPGGSVERVHCDGLRPRTYINGTAKELGPDGVSPVLYLSNSDVKGTMEDGAIICNHASDGTAENIIPNGTEETVHRASTNFKSVASQPVVVEESSLPDGMSVQMFSNGDKVISLPNGQRELHCAKFKRRIYPDGTVKTVFKDGRQETHYASGRIRIKDSEGNLLVDTRIAPVSRSAVADLAPLLVPPH</sequence>
<keyword evidence="2" id="KW-0175">Coiled coil</keyword>
<organism evidence="4 5">
    <name type="scientific">Taenia crassiceps</name>
    <dbReference type="NCBI Taxonomy" id="6207"/>
    <lineage>
        <taxon>Eukaryota</taxon>
        <taxon>Metazoa</taxon>
        <taxon>Spiralia</taxon>
        <taxon>Lophotrochozoa</taxon>
        <taxon>Platyhelminthes</taxon>
        <taxon>Cestoda</taxon>
        <taxon>Eucestoda</taxon>
        <taxon>Cyclophyllidea</taxon>
        <taxon>Taeniidae</taxon>
        <taxon>Taenia</taxon>
    </lineage>
</organism>
<evidence type="ECO:0000256" key="1">
    <source>
        <dbReference type="ARBA" id="ARBA00005627"/>
    </source>
</evidence>
<gene>
    <name evidence="4" type="ORF">TcWFU_001807</name>
</gene>
<feature type="coiled-coil region" evidence="2">
    <location>
        <begin position="461"/>
        <end position="523"/>
    </location>
</feature>
<reference evidence="4 5" key="1">
    <citation type="journal article" date="2022" name="Front. Cell. Infect. Microbiol.">
        <title>The Genomes of Two Strains of Taenia crassiceps the Animal Model for the Study of Human Cysticercosis.</title>
        <authorList>
            <person name="Bobes R.J."/>
            <person name="Estrada K."/>
            <person name="Rios-Valencia D.G."/>
            <person name="Calderon-Gallegos A."/>
            <person name="de la Torre P."/>
            <person name="Carrero J.C."/>
            <person name="Sanchez-Flores A."/>
            <person name="Laclette J.P."/>
        </authorList>
    </citation>
    <scope>NUCLEOTIDE SEQUENCE [LARGE SCALE GENOMIC DNA]</scope>
    <source>
        <strain evidence="4">WFUcys</strain>
    </source>
</reference>
<dbReference type="PANTHER" id="PTHR10331">
    <property type="entry name" value="T COMPLEX PROTEIN 10"/>
    <property type="match status" value="1"/>
</dbReference>
<dbReference type="EMBL" id="JAKROA010000001">
    <property type="protein sequence ID" value="KAL5111460.1"/>
    <property type="molecule type" value="Genomic_DNA"/>
</dbReference>
<dbReference type="InterPro" id="IPR026581">
    <property type="entry name" value="TCP10L/CENPJ"/>
</dbReference>
<evidence type="ECO:0000259" key="3">
    <source>
        <dbReference type="Pfam" id="PF07202"/>
    </source>
</evidence>
<evidence type="ECO:0000313" key="4">
    <source>
        <dbReference type="EMBL" id="KAL5111460.1"/>
    </source>
</evidence>